<feature type="domain" description="Carrier" evidence="3">
    <location>
        <begin position="1223"/>
        <end position="1298"/>
    </location>
</feature>
<evidence type="ECO:0000259" key="3">
    <source>
        <dbReference type="PROSITE" id="PS50075"/>
    </source>
</evidence>
<dbReference type="GO" id="GO:0003824">
    <property type="term" value="F:catalytic activity"/>
    <property type="evidence" value="ECO:0007669"/>
    <property type="project" value="InterPro"/>
</dbReference>
<dbReference type="InterPro" id="IPR000873">
    <property type="entry name" value="AMP-dep_synth/lig_dom"/>
</dbReference>
<dbReference type="InterPro" id="IPR036736">
    <property type="entry name" value="ACP-like_sf"/>
</dbReference>
<dbReference type="GO" id="GO:0005737">
    <property type="term" value="C:cytoplasm"/>
    <property type="evidence" value="ECO:0007669"/>
    <property type="project" value="TreeGrafter"/>
</dbReference>
<keyword evidence="2" id="KW-0597">Phosphoprotein</keyword>
<dbReference type="InterPro" id="IPR020845">
    <property type="entry name" value="AMP-binding_CS"/>
</dbReference>
<dbReference type="GO" id="GO:0031177">
    <property type="term" value="F:phosphopantetheine binding"/>
    <property type="evidence" value="ECO:0007669"/>
    <property type="project" value="TreeGrafter"/>
</dbReference>
<dbReference type="InterPro" id="IPR009081">
    <property type="entry name" value="PP-bd_ACP"/>
</dbReference>
<dbReference type="InterPro" id="IPR023213">
    <property type="entry name" value="CAT-like_dom_sf"/>
</dbReference>
<dbReference type="SUPFAM" id="SSF56801">
    <property type="entry name" value="Acetyl-CoA synthetase-like"/>
    <property type="match status" value="1"/>
</dbReference>
<dbReference type="PANTHER" id="PTHR45527:SF1">
    <property type="entry name" value="FATTY ACID SYNTHASE"/>
    <property type="match status" value="1"/>
</dbReference>
<dbReference type="SUPFAM" id="SSF47336">
    <property type="entry name" value="ACP-like"/>
    <property type="match status" value="2"/>
</dbReference>
<dbReference type="GO" id="GO:0043041">
    <property type="term" value="P:amino acid activation for nonribosomal peptide biosynthetic process"/>
    <property type="evidence" value="ECO:0007669"/>
    <property type="project" value="TreeGrafter"/>
</dbReference>
<keyword evidence="4" id="KW-1185">Reference proteome</keyword>
<dbReference type="Gene3D" id="3.30.559.30">
    <property type="entry name" value="Nonribosomal peptide synthetase, condensation domain"/>
    <property type="match status" value="2"/>
</dbReference>
<dbReference type="PANTHER" id="PTHR45527">
    <property type="entry name" value="NONRIBOSOMAL PEPTIDE SYNTHETASE"/>
    <property type="match status" value="1"/>
</dbReference>
<evidence type="ECO:0000313" key="4">
    <source>
        <dbReference type="Proteomes" id="UP000887578"/>
    </source>
</evidence>
<name>A0A914Q302_9BILA</name>
<dbReference type="Pfam" id="PF00501">
    <property type="entry name" value="AMP-binding"/>
    <property type="match status" value="1"/>
</dbReference>
<evidence type="ECO:0000256" key="1">
    <source>
        <dbReference type="ARBA" id="ARBA00022450"/>
    </source>
</evidence>
<dbReference type="PROSITE" id="PS50075">
    <property type="entry name" value="CARRIER"/>
    <property type="match status" value="2"/>
</dbReference>
<dbReference type="GO" id="GO:0044550">
    <property type="term" value="P:secondary metabolite biosynthetic process"/>
    <property type="evidence" value="ECO:0007669"/>
    <property type="project" value="TreeGrafter"/>
</dbReference>
<keyword evidence="1" id="KW-0596">Phosphopantetheine</keyword>
<dbReference type="Pfam" id="PF00550">
    <property type="entry name" value="PP-binding"/>
    <property type="match status" value="2"/>
</dbReference>
<feature type="domain" description="Carrier" evidence="3">
    <location>
        <begin position="1724"/>
        <end position="1799"/>
    </location>
</feature>
<accession>A0A914Q302</accession>
<dbReference type="Gene3D" id="3.30.300.30">
    <property type="match status" value="1"/>
</dbReference>
<dbReference type="Gene3D" id="3.40.50.12780">
    <property type="entry name" value="N-terminal domain of ligase-like"/>
    <property type="match status" value="1"/>
</dbReference>
<sequence>MEKLIGIIEAYSNLYMKSSLTTNLSNISFVSDRDHEDKTTENNDKIYFNGSSAFAIAKDYKKIHRQIHNFNSTTSFWLPIYPLKNKFSECLYLQKSPTQFIFKFITPKNISISDIDFIKTLASCLQQTILNFGTPLSIEEFELPYAFINEIYTILDIKDSIIDINIYANFYQLGKIAAFKFEESENSKTTLSIIKSLFKKSIEINLDQSLWRIGVDSLKIATLEFRLKAIFDGLEIFEHGFCMKLKSIRQLLEIVNPLILKKSLMNAIPKFDLKIKEKLPITEAQKQLVFLCKTENGNDFIEEFSANFNFPLKIEKFKKALSQTLEANPSLKSIFGIDYAKILLSEKALILFTDKSSFENYKFDVFSKSSLIFFIDANKFSMKFHHILFDGKSLQLFIDQLMAFYNGKITQTENPNYFDFAIFEKNFLASSDFSKDIKYWNAKLTIYENFPKLPKESNIYSKTDYNGTVISIDFSTSLTAKLRAFCTSNSVSVFSSFIAFYRLFIYKLYGFTDFPILISIDNRLNESFQNTIGLFINLATVSFKFNPNESFKTLLTQTTKNLTETISHSTLPFNKVISSLRKITSNEPEIPEVMLVHDREAHFPGIEITCPTKKKFIQNPQIWYLKEIGEKFKLQIEFRNALFSSEVMKNQAERFFVLIEKILQNPKMELKKYDFLTEAENEQFFDFRQSLSNIVPIISPIELIFQKMKANPEKIVLKTINEQLTAELFMNKIINYAKKLKAVYEKRFKKQLPPNDQSVALLLQRSIDLITLVFACWYLNLAPLMITPDWPYERIQTSLKGFKNLLLISDNNDFVERHGNSFDASISVISVKSFHNFKQNPQNSPPKMVPSNPTDLAYLTFTSGSTGTPKAVESIQRGLINLWQNYSHYFSISSESIIYQVVNPAFDIFFADIITAFGNGGTLFLASQKIPKMDELKYCTHAYIMPAYLSHLDLENPEILNILKSLKAILYGGETINPNFLKKALKAKLNLFQQFGVTEHSIYSNFISPKTINDRLIVGKNFENFHGYLIDSDGCRLPPINLGIQGWFRSAGIAVARGYSGINIGKEVVFGEEQWFDGWKFFDSGDQMKIIPASKNKNPWNYKFIFCGRNDTQIKIRGNRVELRDIEESFRQHSNINEIVCLFDSSKLLAFITFKESFLTDEKSLREFAQEKLPIYMIPDMFIFLEKFPLNSNGKIDRQKLISMPSETDNVQKITSKNGNAENSIKDLTVICCEIFAKHLKIPFISPEDDVFQKGADSLKLLIAVQEIEDSVGIKLDLSTIFRVRTISKTLELFYQLRNSVNIPLQKEISSFADKNYEEKIHQLSYSQEHLWFLEKLNQDSGNALSDAYILKFQIKHFEELSEKKWNNLIKFLITKHPVLRTQIIESHGIPSQKILKVSDKLVQGLRSFDAISINILNEPPVKFKLFENFKTMEVYCHHISIDGYSLNILINDIETFLNSSTSVIIPDFKYFDFIENQKSYNFSNDLKFFQQKLNKVKDFSFPTEYPRSECTSFKAGHYHSTLQINGFDEFLNKFQISETHFVLAIFAIHQFSNSLSTEISIGLSFANRTTTFLSTVGYFVNAHAISILRPSPTDSFQDFVIQIKETVLEILSHSSTPFELVVRQLKPKREKNKSPIFQQMIIFEDLRNPKLSENIEITELDSIEAKLDQTWRIKRTGNGKFEIHVEFIQDLFKEETIAKSVESFKMLSRKTLESKIVRISDFFENEIPKTIIENFWKEILEIDKIEENSNFFEEGGHSLLAARLTSMINSKLGIKVSLNLLFEHQTLKEYTDAIEKLIQLKLL</sequence>
<dbReference type="Gene3D" id="1.10.1200.10">
    <property type="entry name" value="ACP-like"/>
    <property type="match status" value="2"/>
</dbReference>
<protein>
    <submittedName>
        <fullName evidence="5">Carrier domain-containing protein</fullName>
    </submittedName>
</protein>
<dbReference type="InterPro" id="IPR045851">
    <property type="entry name" value="AMP-bd_C_sf"/>
</dbReference>
<dbReference type="InterPro" id="IPR042099">
    <property type="entry name" value="ANL_N_sf"/>
</dbReference>
<dbReference type="SUPFAM" id="SSF52777">
    <property type="entry name" value="CoA-dependent acyltransferases"/>
    <property type="match status" value="4"/>
</dbReference>
<organism evidence="4 5">
    <name type="scientific">Panagrolaimus davidi</name>
    <dbReference type="NCBI Taxonomy" id="227884"/>
    <lineage>
        <taxon>Eukaryota</taxon>
        <taxon>Metazoa</taxon>
        <taxon>Ecdysozoa</taxon>
        <taxon>Nematoda</taxon>
        <taxon>Chromadorea</taxon>
        <taxon>Rhabditida</taxon>
        <taxon>Tylenchina</taxon>
        <taxon>Panagrolaimomorpha</taxon>
        <taxon>Panagrolaimoidea</taxon>
        <taxon>Panagrolaimidae</taxon>
        <taxon>Panagrolaimus</taxon>
    </lineage>
</organism>
<dbReference type="Gene3D" id="3.30.559.10">
    <property type="entry name" value="Chloramphenicol acetyltransferase-like domain"/>
    <property type="match status" value="2"/>
</dbReference>
<dbReference type="Proteomes" id="UP000887578">
    <property type="component" value="Unplaced"/>
</dbReference>
<dbReference type="WBParaSite" id="PDA_v2.g2514.t1">
    <property type="protein sequence ID" value="PDA_v2.g2514.t1"/>
    <property type="gene ID" value="PDA_v2.g2514"/>
</dbReference>
<dbReference type="PROSITE" id="PS00455">
    <property type="entry name" value="AMP_BINDING"/>
    <property type="match status" value="1"/>
</dbReference>
<evidence type="ECO:0000256" key="2">
    <source>
        <dbReference type="ARBA" id="ARBA00022553"/>
    </source>
</evidence>
<dbReference type="InterPro" id="IPR001242">
    <property type="entry name" value="Condensation_dom"/>
</dbReference>
<evidence type="ECO:0000313" key="5">
    <source>
        <dbReference type="WBParaSite" id="PDA_v2.g2514.t1"/>
    </source>
</evidence>
<proteinExistence type="predicted"/>
<dbReference type="Pfam" id="PF00668">
    <property type="entry name" value="Condensation"/>
    <property type="match status" value="2"/>
</dbReference>
<reference evidence="5" key="1">
    <citation type="submission" date="2022-11" db="UniProtKB">
        <authorList>
            <consortium name="WormBaseParasite"/>
        </authorList>
    </citation>
    <scope>IDENTIFICATION</scope>
</reference>